<reference evidence="2 3" key="4">
    <citation type="journal article" date="2009" name="Appl. Environ. Microbiol.">
        <title>Comparative genome-wide transcriptional profiling of Azorhizobium caulinodans ORS571 grown under free-living and symbiotic conditions.</title>
        <authorList>
            <person name="Tsukada S."/>
            <person name="Aono T."/>
            <person name="Akiba N."/>
            <person name="Lee KB."/>
            <person name="Liu CT."/>
            <person name="Toyazaki H."/>
            <person name="Oyaizu H."/>
        </authorList>
    </citation>
    <scope>NUCLEOTIDE SEQUENCE [LARGE SCALE GENOMIC DNA]</scope>
    <source>
        <strain evidence="3">ATCC 43989 / DSM 5975 / JCM 20966 / LMG 6465 / NBRC 14845 / NCIMB 13405 / ORS 571</strain>
    </source>
</reference>
<dbReference type="RefSeq" id="WP_012170858.1">
    <property type="nucleotide sequence ID" value="NC_009937.1"/>
</dbReference>
<reference evidence="2 3" key="5">
    <citation type="journal article" date="2010" name="Appl. Environ. Microbiol.">
        <title>phrR-like gene praR of Azorhizobium caulinodans ORS571 is essential for symbiosis with Sesbania rostrata and is involved in expression of reb genes.</title>
        <authorList>
            <person name="Akiba N."/>
            <person name="Aono T."/>
            <person name="Toyazaki H."/>
            <person name="Sato S."/>
            <person name="Oyaizu H."/>
        </authorList>
    </citation>
    <scope>NUCLEOTIDE SEQUENCE [LARGE SCALE GENOMIC DNA]</scope>
    <source>
        <strain evidence="3">ATCC 43989 / DSM 5975 / JCM 20966 / LMG 6465 / NBRC 14845 / NCIMB 13405 / ORS 571</strain>
    </source>
</reference>
<dbReference type="EMBL" id="AP009384">
    <property type="protein sequence ID" value="BAF88329.1"/>
    <property type="molecule type" value="Genomic_DNA"/>
</dbReference>
<dbReference type="PROSITE" id="PS51186">
    <property type="entry name" value="GNAT"/>
    <property type="match status" value="1"/>
</dbReference>
<organism evidence="2 3">
    <name type="scientific">Azorhizobium caulinodans (strain ATCC 43989 / DSM 5975 / JCM 20966 / LMG 6465 / NBRC 14845 / NCIMB 13405 / ORS 571)</name>
    <dbReference type="NCBI Taxonomy" id="438753"/>
    <lineage>
        <taxon>Bacteria</taxon>
        <taxon>Pseudomonadati</taxon>
        <taxon>Pseudomonadota</taxon>
        <taxon>Alphaproteobacteria</taxon>
        <taxon>Hyphomicrobiales</taxon>
        <taxon>Xanthobacteraceae</taxon>
        <taxon>Azorhizobium</taxon>
    </lineage>
</organism>
<dbReference type="KEGG" id="azc:AZC_2331"/>
<evidence type="ECO:0000313" key="3">
    <source>
        <dbReference type="Proteomes" id="UP000000270"/>
    </source>
</evidence>
<sequence length="167" mass="18060">MTELPITVTTESPESNAAIERLHQRTFGPGRFARTAFRLRENVPHDLTLSFTAYVGTMMVGSVRQTPILIGSQPALLLGPLTVEPPFRAVGIGGRLMRVCMDAARDQGHGLILLVGDEPYYRRFGFKVVPHGRIAMPGPVDPGRLLIAELKDGAFEGITGPARSIAA</sequence>
<reference evidence="2 3" key="3">
    <citation type="journal article" date="2008" name="BMC Genomics">
        <title>The genome of the versatile nitrogen fixer Azorhizobium caulinodans ORS571.</title>
        <authorList>
            <person name="Lee KB."/>
            <person name="Backer P.D."/>
            <person name="Aono T."/>
            <person name="Liu CT."/>
            <person name="Suzuki S."/>
            <person name="Suzuki T."/>
            <person name="Kaneko T."/>
            <person name="Yamada M."/>
            <person name="Tabata S."/>
            <person name="Kupfer D.M."/>
            <person name="Najar F.Z."/>
            <person name="Wiley G.B."/>
            <person name="Roe B."/>
            <person name="Binnewies T.T."/>
            <person name="Ussery D.W."/>
            <person name="D'Haeze W."/>
            <person name="Herder J.D."/>
            <person name="Gevers D."/>
            <person name="Vereecke D."/>
            <person name="Holsters M."/>
            <person name="Oyaizu H."/>
        </authorList>
    </citation>
    <scope>NUCLEOTIDE SEQUENCE [LARGE SCALE GENOMIC DNA]</scope>
    <source>
        <strain evidence="3">ATCC 43989 / DSM 5975 / JCM 20966 / LMG 6465 / NBRC 14845 / NCIMB 13405 / ORS 571</strain>
    </source>
</reference>
<dbReference type="GO" id="GO:0016747">
    <property type="term" value="F:acyltransferase activity, transferring groups other than amino-acyl groups"/>
    <property type="evidence" value="ECO:0007669"/>
    <property type="project" value="InterPro"/>
</dbReference>
<dbReference type="InterPro" id="IPR016181">
    <property type="entry name" value="Acyl_CoA_acyltransferase"/>
</dbReference>
<dbReference type="CDD" id="cd04301">
    <property type="entry name" value="NAT_SF"/>
    <property type="match status" value="1"/>
</dbReference>
<dbReference type="Proteomes" id="UP000000270">
    <property type="component" value="Chromosome"/>
</dbReference>
<name>A8I5W5_AZOC5</name>
<protein>
    <submittedName>
        <fullName evidence="2">GCN5-related N-acetyltransferase</fullName>
    </submittedName>
</protein>
<reference evidence="2 3" key="6">
    <citation type="journal article" date="2011" name="Appl. Environ. Microbiol.">
        <title>Involvement of the azorhizobial chromosome partition gene (parA) in the onset of bacteroid differentiation during Sesbania rostrata stem nodule development.</title>
        <authorList>
            <person name="Liu CT."/>
            <person name="Lee KB."/>
            <person name="Wang YS."/>
            <person name="Peng MH."/>
            <person name="Lee KT."/>
            <person name="Suzuki S."/>
            <person name="Suzuki T."/>
            <person name="Oyaizu H."/>
        </authorList>
    </citation>
    <scope>NUCLEOTIDE SEQUENCE [LARGE SCALE GENOMIC DNA]</scope>
    <source>
        <strain evidence="3">ATCC 43989 / DSM 5975 / JCM 20966 / LMG 6465 / NBRC 14845 / NCIMB 13405 / ORS 571</strain>
    </source>
</reference>
<feature type="domain" description="N-acetyltransferase" evidence="1">
    <location>
        <begin position="6"/>
        <end position="147"/>
    </location>
</feature>
<reference evidence="2 3" key="1">
    <citation type="journal article" date="2007" name="Appl. Environ. Microbiol.">
        <title>Rhizobial factors required for stem nodule maturation and maintenance in Sesbania rostrata-Azorhizobium caulinodans ORS571 symbiosis.</title>
        <authorList>
            <person name="Suzuki S."/>
            <person name="Aono T."/>
            <person name="Lee KB."/>
            <person name="Suzuki T."/>
            <person name="Liu CT."/>
            <person name="Miwa H."/>
            <person name="Wakao S."/>
            <person name="Iki T."/>
            <person name="Oyaizu H."/>
        </authorList>
    </citation>
    <scope>NUCLEOTIDE SEQUENCE [LARGE SCALE GENOMIC DNA]</scope>
    <source>
        <strain evidence="3">ATCC 43989 / DSM 5975 / JCM 20966 / LMG 6465 / NBRC 14845 / NCIMB 13405 / ORS 571</strain>
    </source>
</reference>
<accession>A8I5W5</accession>
<dbReference type="SUPFAM" id="SSF55729">
    <property type="entry name" value="Acyl-CoA N-acyltransferases (Nat)"/>
    <property type="match status" value="1"/>
</dbReference>
<dbReference type="STRING" id="438753.AZC_2331"/>
<dbReference type="HOGENOM" id="CLU_081840_0_2_5"/>
<keyword evidence="3" id="KW-1185">Reference proteome</keyword>
<evidence type="ECO:0000313" key="2">
    <source>
        <dbReference type="EMBL" id="BAF88329.1"/>
    </source>
</evidence>
<proteinExistence type="predicted"/>
<evidence type="ECO:0000259" key="1">
    <source>
        <dbReference type="PROSITE" id="PS51186"/>
    </source>
</evidence>
<dbReference type="Pfam" id="PF00583">
    <property type="entry name" value="Acetyltransf_1"/>
    <property type="match status" value="1"/>
</dbReference>
<dbReference type="eggNOG" id="COG3153">
    <property type="taxonomic scope" value="Bacteria"/>
</dbReference>
<keyword evidence="2" id="KW-0808">Transferase</keyword>
<gene>
    <name evidence="2" type="ordered locus">AZC_2331</name>
</gene>
<dbReference type="InterPro" id="IPR000182">
    <property type="entry name" value="GNAT_dom"/>
</dbReference>
<dbReference type="AlphaFoldDB" id="A8I5W5"/>
<reference evidence="3" key="2">
    <citation type="submission" date="2007-04" db="EMBL/GenBank/DDBJ databases">
        <title>Complete genome sequence of the nitrogen-fixing bacterium Azorhizobium caulinodans ORS571.</title>
        <authorList>
            <person name="Lee K.B."/>
            <person name="Backer P.D."/>
            <person name="Aono T."/>
            <person name="Liu C.T."/>
            <person name="Suzuki S."/>
            <person name="Suzuki T."/>
            <person name="Kaneko T."/>
            <person name="Yamada M."/>
            <person name="Tabata S."/>
            <person name="Kupfer D.M."/>
            <person name="Najar F.Z."/>
            <person name="Wiley G.B."/>
            <person name="Roe B."/>
            <person name="Binnewies T."/>
            <person name="Ussery D."/>
            <person name="Vereecke D."/>
            <person name="Gevers D."/>
            <person name="Holsters M."/>
            <person name="Oyaizu H."/>
        </authorList>
    </citation>
    <scope>NUCLEOTIDE SEQUENCE [LARGE SCALE GENOMIC DNA]</scope>
    <source>
        <strain evidence="3">ATCC 43989 / DSM 5975 / JCM 20966 / LMG 6465 / NBRC 14845 / NCIMB 13405 / ORS 571</strain>
    </source>
</reference>
<dbReference type="Gene3D" id="3.40.630.30">
    <property type="match status" value="1"/>
</dbReference>